<dbReference type="PANTHER" id="PTHR35532:SF5">
    <property type="entry name" value="CARBOHYDRATE-BINDING DOMAIN-CONTAINING PROTEIN"/>
    <property type="match status" value="1"/>
</dbReference>
<dbReference type="Pfam" id="PF01841">
    <property type="entry name" value="Transglut_core"/>
    <property type="match status" value="1"/>
</dbReference>
<name>A0A413VNF6_9BACE</name>
<gene>
    <name evidence="3" type="ORF">DW888_11535</name>
</gene>
<proteinExistence type="predicted"/>
<feature type="signal peptide" evidence="1">
    <location>
        <begin position="1"/>
        <end position="20"/>
    </location>
</feature>
<comment type="caution">
    <text evidence="3">The sequence shown here is derived from an EMBL/GenBank/DDBJ whole genome shotgun (WGS) entry which is preliminary data.</text>
</comment>
<evidence type="ECO:0000313" key="4">
    <source>
        <dbReference type="Proteomes" id="UP000284379"/>
    </source>
</evidence>
<keyword evidence="1" id="KW-0732">Signal</keyword>
<evidence type="ECO:0000313" key="3">
    <source>
        <dbReference type="EMBL" id="RHB35069.1"/>
    </source>
</evidence>
<dbReference type="PANTHER" id="PTHR35532">
    <property type="entry name" value="SIMILAR TO POLYHYDROXYALKANOATE DEPOLYMERASE"/>
    <property type="match status" value="1"/>
</dbReference>
<organism evidence="3 4">
    <name type="scientific">Bacteroides nordii</name>
    <dbReference type="NCBI Taxonomy" id="291645"/>
    <lineage>
        <taxon>Bacteria</taxon>
        <taxon>Pseudomonadati</taxon>
        <taxon>Bacteroidota</taxon>
        <taxon>Bacteroidia</taxon>
        <taxon>Bacteroidales</taxon>
        <taxon>Bacteroidaceae</taxon>
        <taxon>Bacteroides</taxon>
    </lineage>
</organism>
<dbReference type="EMBL" id="QSGO01000007">
    <property type="protein sequence ID" value="RHB35069.1"/>
    <property type="molecule type" value="Genomic_DNA"/>
</dbReference>
<reference evidence="3 4" key="1">
    <citation type="submission" date="2018-08" db="EMBL/GenBank/DDBJ databases">
        <title>A genome reference for cultivated species of the human gut microbiota.</title>
        <authorList>
            <person name="Zou Y."/>
            <person name="Xue W."/>
            <person name="Luo G."/>
        </authorList>
    </citation>
    <scope>NUCLEOTIDE SEQUENCE [LARGE SCALE GENOMIC DNA]</scope>
    <source>
        <strain evidence="3 4">AM40-30BH</strain>
    </source>
</reference>
<accession>A0A413VNF6</accession>
<dbReference type="RefSeq" id="WP_122201583.1">
    <property type="nucleotide sequence ID" value="NZ_CABJFV010000007.1"/>
</dbReference>
<feature type="domain" description="Transglutaminase-like" evidence="2">
    <location>
        <begin position="190"/>
        <end position="278"/>
    </location>
</feature>
<evidence type="ECO:0000259" key="2">
    <source>
        <dbReference type="Pfam" id="PF01841"/>
    </source>
</evidence>
<dbReference type="Proteomes" id="UP000284379">
    <property type="component" value="Unassembled WGS sequence"/>
</dbReference>
<protein>
    <submittedName>
        <fullName evidence="3">Transglutaminase domain-containing protein</fullName>
    </submittedName>
</protein>
<evidence type="ECO:0000256" key="1">
    <source>
        <dbReference type="SAM" id="SignalP"/>
    </source>
</evidence>
<feature type="chain" id="PRO_5019237674" evidence="1">
    <location>
        <begin position="21"/>
        <end position="505"/>
    </location>
</feature>
<sequence>MNVKTLLVASGIMFSMTTLAQSSFSFTTPPQVESVLNLSGDNKNELKTVLNYYAQKHDSLKWKAACFLIGNMDIHFSEQFYWETHEGKVLKFNELDYPDFRSAVAEFNRMSTQKHLHLKSRIVPDIQIITADLLIKNIDLSFKLWNTPQAKHLNFSEFCEYLLPYRSTCEPLESWKPIYNREFKRATVSGKETAKEIAEQTGSEVMSWYFVTYGIENKQAEGMISPSCLLFRKQGSCENLSNLAIFAMRSQGIATTFDFTPHWATSTGRHYWNCIIDENHVYQPFVGCGIGQFKPKREPGKVIRITYSRQLGTPATQLSQQQIPEGFMRTPNFIDVTKQYWKCTDFTINAPTNDKFIYASVLNGLKWRPVFYASKKNNQYTFHKMTCGVIYLPFTYSNGQMLPVSSPILVDKDGNVETKNININRNISLFIPEKDLYLRYRIGKKYTLHYWNREWVKVETQTASSNKGLTFDKVPDNTIYLLIPEYSRGKERPFTIDKKGGICYW</sequence>
<dbReference type="InterPro" id="IPR002931">
    <property type="entry name" value="Transglutaminase-like"/>
</dbReference>
<dbReference type="AlphaFoldDB" id="A0A413VNF6"/>